<keyword evidence="3" id="KW-1185">Reference proteome</keyword>
<sequence>MENPESTDGITRGKAKPGLGPNHGLVHIESLYGRGGEWSDESHQLGHDDDAGEERESIITFHIPYNVLHKKRGWMKTMRIKYINNGK</sequence>
<dbReference type="EMBL" id="ML732779">
    <property type="protein sequence ID" value="KAB8275956.1"/>
    <property type="molecule type" value="Genomic_DNA"/>
</dbReference>
<evidence type="ECO:0000313" key="2">
    <source>
        <dbReference type="EMBL" id="KAB8275956.1"/>
    </source>
</evidence>
<dbReference type="Proteomes" id="UP000326289">
    <property type="component" value="Unassembled WGS sequence"/>
</dbReference>
<evidence type="ECO:0000313" key="3">
    <source>
        <dbReference type="Proteomes" id="UP000326289"/>
    </source>
</evidence>
<name>A0A5N6JAT5_9EURO</name>
<dbReference type="AlphaFoldDB" id="A0A5N6JAT5"/>
<evidence type="ECO:0000256" key="1">
    <source>
        <dbReference type="SAM" id="MobiDB-lite"/>
    </source>
</evidence>
<reference evidence="2 3" key="1">
    <citation type="submission" date="2019-04" db="EMBL/GenBank/DDBJ databases">
        <title>Fungal friends and foes A comparative genomics study of 23 Aspergillus species from section Flavi.</title>
        <authorList>
            <consortium name="DOE Joint Genome Institute"/>
            <person name="Kjaerbolling I."/>
            <person name="Vesth T.C."/>
            <person name="Frisvad J.C."/>
            <person name="Nybo J.L."/>
            <person name="Theobald S."/>
            <person name="Kildgaard S."/>
            <person name="Petersen T.I."/>
            <person name="Kuo A."/>
            <person name="Sato A."/>
            <person name="Lyhne E.K."/>
            <person name="Kogle M.E."/>
            <person name="Wiebenga A."/>
            <person name="Kun R.S."/>
            <person name="Lubbers R.J."/>
            <person name="Makela M.R."/>
            <person name="Barry K."/>
            <person name="Chovatia M."/>
            <person name="Clum A."/>
            <person name="Daum C."/>
            <person name="Haridas S."/>
            <person name="He G."/>
            <person name="LaButti K."/>
            <person name="Lipzen A."/>
            <person name="Mondo S."/>
            <person name="Pangilinan J."/>
            <person name="Riley R."/>
            <person name="Salamov A."/>
            <person name="Simmons B.A."/>
            <person name="Magnuson J.K."/>
            <person name="Henrissat B."/>
            <person name="Mortensen U.H."/>
            <person name="Larsen T.O."/>
            <person name="De vries R.P."/>
            <person name="Grigoriev I.V."/>
            <person name="Machida M."/>
            <person name="Baker S.E."/>
            <person name="Andersen M.R."/>
        </authorList>
    </citation>
    <scope>NUCLEOTIDE SEQUENCE [LARGE SCALE GENOMIC DNA]</scope>
    <source>
        <strain evidence="2 3">CBS 117635</strain>
    </source>
</reference>
<protein>
    <submittedName>
        <fullName evidence="2">Uncharacterized protein</fullName>
    </submittedName>
</protein>
<accession>A0A5N6JAT5</accession>
<feature type="region of interest" description="Disordered" evidence="1">
    <location>
        <begin position="1"/>
        <end position="26"/>
    </location>
</feature>
<organism evidence="2 3">
    <name type="scientific">Aspergillus minisclerotigenes</name>
    <dbReference type="NCBI Taxonomy" id="656917"/>
    <lineage>
        <taxon>Eukaryota</taxon>
        <taxon>Fungi</taxon>
        <taxon>Dikarya</taxon>
        <taxon>Ascomycota</taxon>
        <taxon>Pezizomycotina</taxon>
        <taxon>Eurotiomycetes</taxon>
        <taxon>Eurotiomycetidae</taxon>
        <taxon>Eurotiales</taxon>
        <taxon>Aspergillaceae</taxon>
        <taxon>Aspergillus</taxon>
        <taxon>Aspergillus subgen. Circumdati</taxon>
    </lineage>
</organism>
<gene>
    <name evidence="2" type="ORF">BDV30DRAFT_207028</name>
</gene>
<proteinExistence type="predicted"/>